<feature type="binding site" evidence="5">
    <location>
        <position position="257"/>
    </location>
    <ligand>
        <name>NAD(+)</name>
        <dbReference type="ChEBI" id="CHEBI:57540"/>
    </ligand>
</feature>
<dbReference type="Pfam" id="PF11890">
    <property type="entry name" value="DUF3410"/>
    <property type="match status" value="1"/>
</dbReference>
<dbReference type="Pfam" id="PF02826">
    <property type="entry name" value="2-Hacid_dh_C"/>
    <property type="match status" value="1"/>
</dbReference>
<dbReference type="Gene3D" id="3.40.50.720">
    <property type="entry name" value="NAD(P)-binding Rossmann-like Domain"/>
    <property type="match status" value="2"/>
</dbReference>
<feature type="binding site" evidence="5">
    <location>
        <position position="258"/>
    </location>
    <ligand>
        <name>substrate</name>
    </ligand>
</feature>
<dbReference type="Proteomes" id="UP001595692">
    <property type="component" value="Unassembled WGS sequence"/>
</dbReference>
<dbReference type="PANTHER" id="PTHR42938">
    <property type="entry name" value="FORMATE DEHYDROGENASE 1"/>
    <property type="match status" value="1"/>
</dbReference>
<feature type="active site" evidence="5">
    <location>
        <position position="237"/>
    </location>
</feature>
<feature type="binding site" evidence="5">
    <location>
        <position position="67"/>
    </location>
    <ligand>
        <name>substrate</name>
    </ligand>
</feature>
<comment type="function">
    <text evidence="5">Catalyzes the oxidation of erythronate-4-phosphate to 3-hydroxy-2-oxo-4-phosphonooxybutanoate.</text>
</comment>
<comment type="pathway">
    <text evidence="5">Cofactor biosynthesis; pyridoxine 5'-phosphate biosynthesis; pyridoxine 5'-phosphate from D-erythrose 4-phosphate: step 2/5.</text>
</comment>
<dbReference type="InterPro" id="IPR024531">
    <property type="entry name" value="Erythronate-4-P_DHase_dimer"/>
</dbReference>
<feature type="binding site" evidence="5">
    <location>
        <position position="45"/>
    </location>
    <ligand>
        <name>substrate</name>
    </ligand>
</feature>
<dbReference type="SUPFAM" id="SSF51735">
    <property type="entry name" value="NAD(P)-binding Rossmann-fold domains"/>
    <property type="match status" value="1"/>
</dbReference>
<keyword evidence="1 5" id="KW-0963">Cytoplasm</keyword>
<name>A0ABV8CQG0_9GAMM</name>
<dbReference type="EMBL" id="JBHSAF010000014">
    <property type="protein sequence ID" value="MFC3914446.1"/>
    <property type="molecule type" value="Genomic_DNA"/>
</dbReference>
<keyword evidence="2 5" id="KW-0560">Oxidoreductase</keyword>
<dbReference type="InterPro" id="IPR006140">
    <property type="entry name" value="D-isomer_DH_NAD-bd"/>
</dbReference>
<keyword evidence="3 5" id="KW-0520">NAD</keyword>
<dbReference type="EC" id="1.1.1.290" evidence="5"/>
<gene>
    <name evidence="5" type="primary">pdxB</name>
    <name evidence="8" type="ORF">ACFOSS_13350</name>
</gene>
<comment type="subcellular location">
    <subcellularLocation>
        <location evidence="5">Cytoplasm</location>
    </subcellularLocation>
</comment>
<feature type="active site" description="Proton donor" evidence="5">
    <location>
        <position position="254"/>
    </location>
</feature>
<dbReference type="PANTHER" id="PTHR42938:SF9">
    <property type="entry name" value="FORMATE DEHYDROGENASE 1"/>
    <property type="match status" value="1"/>
</dbReference>
<evidence type="ECO:0000256" key="5">
    <source>
        <dbReference type="HAMAP-Rule" id="MF_01825"/>
    </source>
</evidence>
<evidence type="ECO:0000313" key="8">
    <source>
        <dbReference type="EMBL" id="MFC3914446.1"/>
    </source>
</evidence>
<sequence length="372" mass="40693">MQIVIDENMPLVEQLFAPFGQIRRLPGRTMSAEQIADADILLVRSVTRVDAGLLAENRRLRFVGTATIGTDHIDQSLLAERGIAFASAPGCNRISVGEYVVSALLILAERYQLSLAGMTIGIIGAGNTGSAVAERAAALGMHVCLCDPFKAQQGDGRDYVDYEVALGCDVVSFHVPLTHDGLAPTWHLLDAQRIAALHPEQILINACRGDVWDNAALLSRQQGAAPLRLVMDVWEHEPELMSALIPHTELATPHIAGYSLEGKLRGSYMLYEAWCQLSGQPVTVPFSALLPPAPLSAVSLGTSCADAQLKALVHLVYDVRRDDARFRRFYTDAASFDWMRKHYLERREWSSLAVTGPDLALLQRLGFNVVTP</sequence>
<dbReference type="CDD" id="cd12158">
    <property type="entry name" value="ErythrP_dh"/>
    <property type="match status" value="1"/>
</dbReference>
<dbReference type="InterPro" id="IPR036291">
    <property type="entry name" value="NAD(P)-bd_dom_sf"/>
</dbReference>
<evidence type="ECO:0000313" key="9">
    <source>
        <dbReference type="Proteomes" id="UP001595692"/>
    </source>
</evidence>
<evidence type="ECO:0000256" key="1">
    <source>
        <dbReference type="ARBA" id="ARBA00022490"/>
    </source>
</evidence>
<feature type="domain" description="Erythronate-4-phosphate dehydrogenase dimerisation" evidence="7">
    <location>
        <begin position="289"/>
        <end position="366"/>
    </location>
</feature>
<comment type="subunit">
    <text evidence="5">Homodimer.</text>
</comment>
<comment type="caution">
    <text evidence="5">Lacks conserved residue(s) required for the propagation of feature annotation.</text>
</comment>
<evidence type="ECO:0000259" key="7">
    <source>
        <dbReference type="Pfam" id="PF11890"/>
    </source>
</evidence>
<protein>
    <recommendedName>
        <fullName evidence="5">Erythronate-4-phosphate dehydrogenase</fullName>
        <ecNumber evidence="5">1.1.1.290</ecNumber>
    </recommendedName>
</protein>
<evidence type="ECO:0000256" key="4">
    <source>
        <dbReference type="ARBA" id="ARBA00023096"/>
    </source>
</evidence>
<evidence type="ECO:0000259" key="6">
    <source>
        <dbReference type="Pfam" id="PF02826"/>
    </source>
</evidence>
<comment type="catalytic activity">
    <reaction evidence="5">
        <text>4-phospho-D-erythronate + NAD(+) = (R)-3-hydroxy-2-oxo-4-phosphooxybutanoate + NADH + H(+)</text>
        <dbReference type="Rhea" id="RHEA:18829"/>
        <dbReference type="ChEBI" id="CHEBI:15378"/>
        <dbReference type="ChEBI" id="CHEBI:57540"/>
        <dbReference type="ChEBI" id="CHEBI:57945"/>
        <dbReference type="ChEBI" id="CHEBI:58538"/>
        <dbReference type="ChEBI" id="CHEBI:58766"/>
        <dbReference type="EC" id="1.1.1.290"/>
    </reaction>
</comment>
<organism evidence="8 9">
    <name type="scientific">Pseudaeromonas sharmana</name>
    <dbReference type="NCBI Taxonomy" id="328412"/>
    <lineage>
        <taxon>Bacteria</taxon>
        <taxon>Pseudomonadati</taxon>
        <taxon>Pseudomonadota</taxon>
        <taxon>Gammaproteobacteria</taxon>
        <taxon>Aeromonadales</taxon>
        <taxon>Aeromonadaceae</taxon>
        <taxon>Pseudaeromonas</taxon>
    </lineage>
</organism>
<comment type="similarity">
    <text evidence="5">Belongs to the D-isomer specific 2-hydroxyacid dehydrogenase family. PdxB subfamily.</text>
</comment>
<dbReference type="GO" id="GO:0033711">
    <property type="term" value="F:4-phosphoerythronate dehydrogenase activity"/>
    <property type="evidence" value="ECO:0007669"/>
    <property type="project" value="UniProtKB-EC"/>
</dbReference>
<dbReference type="SUPFAM" id="SSF52283">
    <property type="entry name" value="Formate/glycerate dehydrogenase catalytic domain-like"/>
    <property type="match status" value="1"/>
</dbReference>
<feature type="active site" evidence="5">
    <location>
        <position position="208"/>
    </location>
</feature>
<proteinExistence type="inferred from homology"/>
<keyword evidence="4 5" id="KW-0664">Pyridoxine biosynthesis</keyword>
<reference evidence="9" key="1">
    <citation type="journal article" date="2019" name="Int. J. Syst. Evol. Microbiol.">
        <title>The Global Catalogue of Microorganisms (GCM) 10K type strain sequencing project: providing services to taxonomists for standard genome sequencing and annotation.</title>
        <authorList>
            <consortium name="The Broad Institute Genomics Platform"/>
            <consortium name="The Broad Institute Genome Sequencing Center for Infectious Disease"/>
            <person name="Wu L."/>
            <person name="Ma J."/>
        </authorList>
    </citation>
    <scope>NUCLEOTIDE SEQUENCE [LARGE SCALE GENOMIC DNA]</scope>
    <source>
        <strain evidence="9">CCUG 54939</strain>
    </source>
</reference>
<dbReference type="InterPro" id="IPR020921">
    <property type="entry name" value="Erythronate-4-P_DHase"/>
</dbReference>
<dbReference type="InterPro" id="IPR038251">
    <property type="entry name" value="PdxB_dimer_sf"/>
</dbReference>
<evidence type="ECO:0000256" key="2">
    <source>
        <dbReference type="ARBA" id="ARBA00023002"/>
    </source>
</evidence>
<feature type="binding site" evidence="5">
    <location>
        <position position="147"/>
    </location>
    <ligand>
        <name>NAD(+)</name>
        <dbReference type="ChEBI" id="CHEBI:57540"/>
    </ligand>
</feature>
<keyword evidence="9" id="KW-1185">Reference proteome</keyword>
<feature type="binding site" evidence="5">
    <location>
        <position position="232"/>
    </location>
    <ligand>
        <name>NAD(+)</name>
        <dbReference type="ChEBI" id="CHEBI:57540"/>
    </ligand>
</feature>
<dbReference type="HAMAP" id="MF_01825">
    <property type="entry name" value="PdxB"/>
    <property type="match status" value="1"/>
</dbReference>
<comment type="caution">
    <text evidence="8">The sequence shown here is derived from an EMBL/GenBank/DDBJ whole genome shotgun (WGS) entry which is preliminary data.</text>
</comment>
<accession>A0ABV8CQG0</accession>
<dbReference type="RefSeq" id="WP_377153324.1">
    <property type="nucleotide sequence ID" value="NZ_JBHSAF010000014.1"/>
</dbReference>
<dbReference type="Gene3D" id="3.30.1370.170">
    <property type="match status" value="1"/>
</dbReference>
<feature type="domain" description="D-isomer specific 2-hydroxyacid dehydrogenase NAD-binding" evidence="6">
    <location>
        <begin position="111"/>
        <end position="256"/>
    </location>
</feature>
<evidence type="ECO:0000256" key="3">
    <source>
        <dbReference type="ARBA" id="ARBA00023027"/>
    </source>
</evidence>